<dbReference type="RefSeq" id="WP_013059275.1">
    <property type="nucleotide sequence ID" value="NZ_CATKPS010000011.1"/>
</dbReference>
<reference evidence="1 6" key="3">
    <citation type="submission" date="2023-02" db="EMBL/GenBank/DDBJ databases">
        <authorList>
            <person name="Olszewska D."/>
        </authorList>
    </citation>
    <scope>NUCLEOTIDE SEQUENCE [LARGE SCALE GENOMIC DNA]</scope>
    <source>
        <strain evidence="1 6">FDU301</strain>
    </source>
</reference>
<sequence length="71" mass="8441">MNFEFEMIEDKIEFFEAPDVKILEKQIAEKIDQNKAILLEVHSVSHQMSVDYEQGKKLYSAVVHFKLKKQR</sequence>
<reference evidence="3 5" key="2">
    <citation type="journal article" date="2018" name="Appl. Environ. Microbiol.">
        <title>Antimicrobial susceptibility testing and tentative epidemiological cut-off values of five Bacillus species relevant for use as animal feed additives or for plant protection.</title>
        <authorList>
            <person name="Agerso Y."/>
            <person name="Stuer-Lauridsen B."/>
            <person name="Bjerre K."/>
            <person name="Jensen M.G."/>
            <person name="Johansen E."/>
            <person name="Bennedsen M."/>
            <person name="Brockmann E."/>
            <person name="Nielsen B."/>
        </authorList>
    </citation>
    <scope>NUCLEOTIDE SEQUENCE [LARGE SCALE GENOMIC DNA]</scope>
    <source>
        <strain evidence="3 5">CHCC20162</strain>
    </source>
</reference>
<organism evidence="3 5">
    <name type="scientific">Priestia megaterium</name>
    <name type="common">Bacillus megaterium</name>
    <dbReference type="NCBI Taxonomy" id="1404"/>
    <lineage>
        <taxon>Bacteria</taxon>
        <taxon>Bacillati</taxon>
        <taxon>Bacillota</taxon>
        <taxon>Bacilli</taxon>
        <taxon>Bacillales</taxon>
        <taxon>Bacillaceae</taxon>
        <taxon>Priestia</taxon>
    </lineage>
</organism>
<comment type="caution">
    <text evidence="3">The sequence shown here is derived from an EMBL/GenBank/DDBJ whole genome shotgun (WGS) entry which is preliminary data.</text>
</comment>
<dbReference type="AlphaFoldDB" id="A0A2B2D4I3"/>
<evidence type="ECO:0000313" key="6">
    <source>
        <dbReference type="Proteomes" id="UP001213771"/>
    </source>
</evidence>
<protein>
    <submittedName>
        <fullName evidence="3">DUF2536 domain-containing protein</fullName>
    </submittedName>
    <submittedName>
        <fullName evidence="1">DUF2536 family protein</fullName>
    </submittedName>
</protein>
<evidence type="ECO:0000313" key="4">
    <source>
        <dbReference type="Proteomes" id="UP000220341"/>
    </source>
</evidence>
<dbReference type="InterPro" id="IPR019686">
    <property type="entry name" value="DUF2536"/>
</dbReference>
<accession>A0A2B2D4I3</accession>
<proteinExistence type="predicted"/>
<dbReference type="Pfam" id="PF10750">
    <property type="entry name" value="DUF2536"/>
    <property type="match status" value="1"/>
</dbReference>
<dbReference type="Proteomes" id="UP000256519">
    <property type="component" value="Unassembled WGS sequence"/>
</dbReference>
<reference evidence="2 4" key="1">
    <citation type="submission" date="2017-09" db="EMBL/GenBank/DDBJ databases">
        <title>Large-scale bioinformatics analysis of Bacillus genomes uncovers conserved roles of natural products in bacterial physiology.</title>
        <authorList>
            <consortium name="Agbiome Team Llc"/>
            <person name="Bleich R.M."/>
            <person name="Kirk G.J."/>
            <person name="Santa Maria K.C."/>
            <person name="Allen S.E."/>
            <person name="Farag S."/>
            <person name="Shank E.A."/>
            <person name="Bowers A."/>
        </authorList>
    </citation>
    <scope>NUCLEOTIDE SEQUENCE [LARGE SCALE GENOMIC DNA]</scope>
    <source>
        <strain evidence="2 4">AFS003013</strain>
    </source>
</reference>
<name>A0A2B2D4I3_PRIMG</name>
<dbReference type="EMBL" id="JARAOX010000209">
    <property type="protein sequence ID" value="MDD9785011.1"/>
    <property type="molecule type" value="Genomic_DNA"/>
</dbReference>
<evidence type="ECO:0000313" key="1">
    <source>
        <dbReference type="EMBL" id="MDD9785011.1"/>
    </source>
</evidence>
<evidence type="ECO:0000313" key="2">
    <source>
        <dbReference type="EMBL" id="PES27090.1"/>
    </source>
</evidence>
<evidence type="ECO:0000313" key="3">
    <source>
        <dbReference type="EMBL" id="RDZ15472.1"/>
    </source>
</evidence>
<evidence type="ECO:0000313" key="5">
    <source>
        <dbReference type="Proteomes" id="UP000256519"/>
    </source>
</evidence>
<gene>
    <name evidence="3" type="ORF">C3744_09825</name>
    <name evidence="2" type="ORF">CN497_26690</name>
    <name evidence="1" type="ORF">PVE99_21860</name>
</gene>
<dbReference type="Proteomes" id="UP001213771">
    <property type="component" value="Unassembled WGS sequence"/>
</dbReference>
<dbReference type="EMBL" id="PQWM01000008">
    <property type="protein sequence ID" value="RDZ15472.1"/>
    <property type="molecule type" value="Genomic_DNA"/>
</dbReference>
<dbReference type="EMBL" id="NTYW01000127">
    <property type="protein sequence ID" value="PES27090.1"/>
    <property type="molecule type" value="Genomic_DNA"/>
</dbReference>
<dbReference type="Proteomes" id="UP000220341">
    <property type="component" value="Unassembled WGS sequence"/>
</dbReference>